<dbReference type="Pfam" id="PF00345">
    <property type="entry name" value="PapD_N"/>
    <property type="match status" value="1"/>
</dbReference>
<keyword evidence="5" id="KW-0143">Chaperone</keyword>
<name>A0A2X3CQW6_KLEPN</name>
<dbReference type="GO" id="GO:0030288">
    <property type="term" value="C:outer membrane-bounded periplasmic space"/>
    <property type="evidence" value="ECO:0007669"/>
    <property type="project" value="InterPro"/>
</dbReference>
<dbReference type="GO" id="GO:0071555">
    <property type="term" value="P:cell wall organization"/>
    <property type="evidence" value="ECO:0007669"/>
    <property type="project" value="InterPro"/>
</dbReference>
<evidence type="ECO:0000256" key="2">
    <source>
        <dbReference type="ARBA" id="ARBA00007399"/>
    </source>
</evidence>
<dbReference type="InterPro" id="IPR008962">
    <property type="entry name" value="PapD-like_sf"/>
</dbReference>
<feature type="domain" description="Pili assembly chaperone C-terminal" evidence="7">
    <location>
        <begin position="194"/>
        <end position="253"/>
    </location>
</feature>
<reference evidence="9 11" key="2">
    <citation type="submission" date="2018-12" db="EMBL/GenBank/DDBJ databases">
        <authorList>
            <consortium name="Pathogen Informatics"/>
        </authorList>
    </citation>
    <scope>NUCLEOTIDE SEQUENCE [LARGE SCALE GENOMIC DNA]</scope>
    <source>
        <strain evidence="9 11">NCTC13635</strain>
    </source>
</reference>
<protein>
    <submittedName>
        <fullName evidence="8">Putative fimbrial chaperone</fullName>
    </submittedName>
</protein>
<dbReference type="AlphaFoldDB" id="A0A2X3CQW6"/>
<dbReference type="InterPro" id="IPR050643">
    <property type="entry name" value="Periplasmic_pilus_chap"/>
</dbReference>
<dbReference type="PANTHER" id="PTHR30251">
    <property type="entry name" value="PILUS ASSEMBLY CHAPERONE"/>
    <property type="match status" value="1"/>
</dbReference>
<evidence type="ECO:0000259" key="6">
    <source>
        <dbReference type="Pfam" id="PF00345"/>
    </source>
</evidence>
<dbReference type="Proteomes" id="UP000282433">
    <property type="component" value="Chromosome"/>
</dbReference>
<dbReference type="Proteomes" id="UP000251088">
    <property type="component" value="Unassembled WGS sequence"/>
</dbReference>
<organism evidence="8 10">
    <name type="scientific">Klebsiella pneumoniae</name>
    <dbReference type="NCBI Taxonomy" id="573"/>
    <lineage>
        <taxon>Bacteria</taxon>
        <taxon>Pseudomonadati</taxon>
        <taxon>Pseudomonadota</taxon>
        <taxon>Gammaproteobacteria</taxon>
        <taxon>Enterobacterales</taxon>
        <taxon>Enterobacteriaceae</taxon>
        <taxon>Klebsiella/Raoultella group</taxon>
        <taxon>Klebsiella</taxon>
        <taxon>Klebsiella pneumoniae complex</taxon>
    </lineage>
</organism>
<dbReference type="SUPFAM" id="SSF49354">
    <property type="entry name" value="PapD-like"/>
    <property type="match status" value="1"/>
</dbReference>
<dbReference type="SUPFAM" id="SSF49584">
    <property type="entry name" value="Periplasmic chaperone C-domain"/>
    <property type="match status" value="1"/>
</dbReference>
<dbReference type="Gene3D" id="2.60.40.10">
    <property type="entry name" value="Immunoglobulins"/>
    <property type="match status" value="2"/>
</dbReference>
<dbReference type="InterPro" id="IPR013783">
    <property type="entry name" value="Ig-like_fold"/>
</dbReference>
<dbReference type="InterPro" id="IPR016148">
    <property type="entry name" value="Pili_assmbl_chaperone_C"/>
</dbReference>
<dbReference type="EMBL" id="LR134162">
    <property type="protein sequence ID" value="VEB02398.1"/>
    <property type="molecule type" value="Genomic_DNA"/>
</dbReference>
<accession>A0A2X3CQW6</accession>
<evidence type="ECO:0000256" key="5">
    <source>
        <dbReference type="ARBA" id="ARBA00023186"/>
    </source>
</evidence>
<evidence type="ECO:0000313" key="9">
    <source>
        <dbReference type="EMBL" id="VEB02398.1"/>
    </source>
</evidence>
<gene>
    <name evidence="8" type="primary">fimC_1</name>
    <name evidence="9" type="synonym">fimC_5</name>
    <name evidence="9" type="ORF">NCTC13635_02823</name>
    <name evidence="8" type="ORF">NCTC9128_02995</name>
</gene>
<dbReference type="PANTHER" id="PTHR30251:SF0">
    <property type="entry name" value="FIMBRIAL CHAPERONE PROTEIN ELFD-RELATED"/>
    <property type="match status" value="1"/>
</dbReference>
<dbReference type="InterPro" id="IPR036316">
    <property type="entry name" value="Pili_assmbl_chap_C_dom_sf"/>
</dbReference>
<comment type="similarity">
    <text evidence="2">Belongs to the periplasmic pilus chaperone family.</text>
</comment>
<evidence type="ECO:0000313" key="8">
    <source>
        <dbReference type="EMBL" id="SQC14894.1"/>
    </source>
</evidence>
<evidence type="ECO:0000313" key="11">
    <source>
        <dbReference type="Proteomes" id="UP000282433"/>
    </source>
</evidence>
<dbReference type="RefSeq" id="WP_023158634.1">
    <property type="nucleotide sequence ID" value="NZ_AP018750.1"/>
</dbReference>
<evidence type="ECO:0000256" key="4">
    <source>
        <dbReference type="ARBA" id="ARBA00022764"/>
    </source>
</evidence>
<comment type="subcellular location">
    <subcellularLocation>
        <location evidence="1">Periplasm</location>
    </subcellularLocation>
</comment>
<keyword evidence="4" id="KW-0574">Periplasm</keyword>
<proteinExistence type="inferred from homology"/>
<evidence type="ECO:0000313" key="10">
    <source>
        <dbReference type="Proteomes" id="UP000251088"/>
    </source>
</evidence>
<keyword evidence="3" id="KW-0732">Signal</keyword>
<dbReference type="InterPro" id="IPR016147">
    <property type="entry name" value="Pili_assmbl_chaperone_N"/>
</dbReference>
<evidence type="ECO:0000259" key="7">
    <source>
        <dbReference type="Pfam" id="PF02753"/>
    </source>
</evidence>
<sequence length="264" mass="28282">MNELAIKMNVFAQAAGRFILWFAGFIGLMLVCNVASAAEGGLQLSQTRVIFDARAKDTQATIKNNSGQVYLIKADVFATPDGRNTQTDPKSAVPFMVTPPLFRLEPNSQNSVLIVRNGAAQLPADRESVFYLSFLAIPSTSDAAEGTQSGVSARISVGIQSVIKLFYRPSGLSMPASEAAKKLTFSNTEHGLGISNPTPYYVTLSRLNVDGKSMDVKGTEAGAMLAPFSTQYYPVNGTVRTVSWTTINDFGGESIEHQSAVKGI</sequence>
<evidence type="ECO:0000256" key="3">
    <source>
        <dbReference type="ARBA" id="ARBA00022729"/>
    </source>
</evidence>
<reference evidence="8 10" key="1">
    <citation type="submission" date="2018-06" db="EMBL/GenBank/DDBJ databases">
        <authorList>
            <consortium name="Pathogen Informatics"/>
            <person name="Doyle S."/>
        </authorList>
    </citation>
    <scope>NUCLEOTIDE SEQUENCE [LARGE SCALE GENOMIC DNA]</scope>
    <source>
        <strain evidence="8 10">NCTC9128</strain>
    </source>
</reference>
<dbReference type="Pfam" id="PF02753">
    <property type="entry name" value="PapD_C"/>
    <property type="match status" value="1"/>
</dbReference>
<dbReference type="InterPro" id="IPR001829">
    <property type="entry name" value="Pili_assmbl_chaperone_bac"/>
</dbReference>
<evidence type="ECO:0000256" key="1">
    <source>
        <dbReference type="ARBA" id="ARBA00004418"/>
    </source>
</evidence>
<dbReference type="EMBL" id="UAWN01000012">
    <property type="protein sequence ID" value="SQC14894.1"/>
    <property type="molecule type" value="Genomic_DNA"/>
</dbReference>
<feature type="domain" description="Pili assembly chaperone N-terminal" evidence="6">
    <location>
        <begin position="41"/>
        <end position="172"/>
    </location>
</feature>
<dbReference type="PRINTS" id="PR00969">
    <property type="entry name" value="CHAPERONPILI"/>
</dbReference>